<dbReference type="InterPro" id="IPR000253">
    <property type="entry name" value="FHA_dom"/>
</dbReference>
<feature type="compositionally biased region" description="Basic and acidic residues" evidence="5">
    <location>
        <begin position="553"/>
        <end position="571"/>
    </location>
</feature>
<keyword evidence="3 4" id="KW-0067">ATP-binding</keyword>
<sequence length="602" mass="67511">MMADDVVGCLEVHLAGEDSLVSQDLIDVHGNEQFYLGRNPALCERHWLDPTISNKHLQIHCILYDESGGDGVPPLVYATDVSSNGTLLTKNNTACATSLASREVFMTRKRGAFLLSDGDELRISDSVTLIYRETEPHAESPLTKTQEKEVSQFASRYLVTGRLLGKGGFGKVVIGIHQKSQRQLACKVVNMRESCRKEAIPNLRLPTGGGTQPSVSHGSVKRWPSKVTRCSREFKILQNLSHPNIISIEKVFWSSNTIYLFQELITGGDLFSYMERKGRSMNSIDAAVIILQILKAIDYLHDRDIVHRDLKPDNILLSCPDDGARIVLTDFGSARVMPKATTDERRRMFTKTGTMEYIAPEVYEMNKTCPKGSGYTKAVDMWSIGVITASLLSNEALFAASCYEPDPHTTILALAAKCDISIVDDDTHAVWSKVGNKPKDFIKNLLVLREEDRMSVKEALKHSWFTNPYLAEEFEALYARSIRDWQPRRTVPRLVELIAMPMLDEEPLLQTRSQCFQRPSVRTSFPQFQERFIGSQDWNLSVVYPPSEEESVAAEHEEAQYEGPSRYDQHSFELGTRSGHDGPHPSSDASTSQLSLELGESC</sequence>
<organism evidence="8 9">
    <name type="scientific">Paraconiothyrium brasiliense</name>
    <dbReference type="NCBI Taxonomy" id="300254"/>
    <lineage>
        <taxon>Eukaryota</taxon>
        <taxon>Fungi</taxon>
        <taxon>Dikarya</taxon>
        <taxon>Ascomycota</taxon>
        <taxon>Pezizomycotina</taxon>
        <taxon>Dothideomycetes</taxon>
        <taxon>Pleosporomycetidae</taxon>
        <taxon>Pleosporales</taxon>
        <taxon>Massarineae</taxon>
        <taxon>Didymosphaeriaceae</taxon>
        <taxon>Paraconiothyrium</taxon>
    </lineage>
</organism>
<name>A0ABR3RVB1_9PLEO</name>
<dbReference type="Pfam" id="PF00069">
    <property type="entry name" value="Pkinase"/>
    <property type="match status" value="1"/>
</dbReference>
<dbReference type="InterPro" id="IPR017441">
    <property type="entry name" value="Protein_kinase_ATP_BS"/>
</dbReference>
<feature type="domain" description="Protein kinase" evidence="7">
    <location>
        <begin position="158"/>
        <end position="465"/>
    </location>
</feature>
<evidence type="ECO:0000256" key="1">
    <source>
        <dbReference type="ARBA" id="ARBA00005575"/>
    </source>
</evidence>
<evidence type="ECO:0000259" key="6">
    <source>
        <dbReference type="PROSITE" id="PS50006"/>
    </source>
</evidence>
<evidence type="ECO:0000313" key="9">
    <source>
        <dbReference type="Proteomes" id="UP001521785"/>
    </source>
</evidence>
<feature type="binding site" evidence="4">
    <location>
        <position position="187"/>
    </location>
    <ligand>
        <name>ATP</name>
        <dbReference type="ChEBI" id="CHEBI:30616"/>
    </ligand>
</feature>
<evidence type="ECO:0000256" key="3">
    <source>
        <dbReference type="ARBA" id="ARBA00022840"/>
    </source>
</evidence>
<comment type="similarity">
    <text evidence="1">Belongs to the protein kinase superfamily. CAMK Ser/Thr protein kinase family. CHEK2 subfamily.</text>
</comment>
<evidence type="ECO:0000256" key="5">
    <source>
        <dbReference type="SAM" id="MobiDB-lite"/>
    </source>
</evidence>
<evidence type="ECO:0000313" key="8">
    <source>
        <dbReference type="EMBL" id="KAL1608366.1"/>
    </source>
</evidence>
<keyword evidence="2 4" id="KW-0547">Nucleotide-binding</keyword>
<feature type="domain" description="FHA" evidence="6">
    <location>
        <begin position="34"/>
        <end position="93"/>
    </location>
</feature>
<dbReference type="Gene3D" id="2.60.200.20">
    <property type="match status" value="1"/>
</dbReference>
<dbReference type="Gene3D" id="1.10.510.10">
    <property type="entry name" value="Transferase(Phosphotransferase) domain 1"/>
    <property type="match status" value="1"/>
</dbReference>
<evidence type="ECO:0008006" key="10">
    <source>
        <dbReference type="Google" id="ProtNLM"/>
    </source>
</evidence>
<dbReference type="SUPFAM" id="SSF49879">
    <property type="entry name" value="SMAD/FHA domain"/>
    <property type="match status" value="1"/>
</dbReference>
<dbReference type="InterPro" id="IPR008271">
    <property type="entry name" value="Ser/Thr_kinase_AS"/>
</dbReference>
<dbReference type="InterPro" id="IPR000719">
    <property type="entry name" value="Prot_kinase_dom"/>
</dbReference>
<dbReference type="PROSITE" id="PS00107">
    <property type="entry name" value="PROTEIN_KINASE_ATP"/>
    <property type="match status" value="1"/>
</dbReference>
<dbReference type="InterPro" id="IPR008984">
    <property type="entry name" value="SMAD_FHA_dom_sf"/>
</dbReference>
<proteinExistence type="inferred from homology"/>
<dbReference type="PROSITE" id="PS50011">
    <property type="entry name" value="PROTEIN_KINASE_DOM"/>
    <property type="match status" value="1"/>
</dbReference>
<keyword evidence="9" id="KW-1185">Reference proteome</keyword>
<dbReference type="Gene3D" id="3.30.200.20">
    <property type="entry name" value="Phosphorylase Kinase, domain 1"/>
    <property type="match status" value="1"/>
</dbReference>
<dbReference type="SUPFAM" id="SSF56112">
    <property type="entry name" value="Protein kinase-like (PK-like)"/>
    <property type="match status" value="1"/>
</dbReference>
<dbReference type="EMBL" id="JAKJXO020000003">
    <property type="protein sequence ID" value="KAL1608366.1"/>
    <property type="molecule type" value="Genomic_DNA"/>
</dbReference>
<dbReference type="PROSITE" id="PS00108">
    <property type="entry name" value="PROTEIN_KINASE_ST"/>
    <property type="match status" value="1"/>
</dbReference>
<accession>A0ABR3RVB1</accession>
<evidence type="ECO:0000256" key="2">
    <source>
        <dbReference type="ARBA" id="ARBA00022741"/>
    </source>
</evidence>
<dbReference type="PROSITE" id="PS50006">
    <property type="entry name" value="FHA_DOMAIN"/>
    <property type="match status" value="1"/>
</dbReference>
<evidence type="ECO:0000259" key="7">
    <source>
        <dbReference type="PROSITE" id="PS50011"/>
    </source>
</evidence>
<dbReference type="Proteomes" id="UP001521785">
    <property type="component" value="Unassembled WGS sequence"/>
</dbReference>
<evidence type="ECO:0000256" key="4">
    <source>
        <dbReference type="PROSITE-ProRule" id="PRU10141"/>
    </source>
</evidence>
<feature type="region of interest" description="Disordered" evidence="5">
    <location>
        <begin position="549"/>
        <end position="602"/>
    </location>
</feature>
<comment type="caution">
    <text evidence="8">The sequence shown here is derived from an EMBL/GenBank/DDBJ whole genome shotgun (WGS) entry which is preliminary data.</text>
</comment>
<dbReference type="SMART" id="SM00220">
    <property type="entry name" value="S_TKc"/>
    <property type="match status" value="1"/>
</dbReference>
<dbReference type="PANTHER" id="PTHR24347">
    <property type="entry name" value="SERINE/THREONINE-PROTEIN KINASE"/>
    <property type="match status" value="1"/>
</dbReference>
<protein>
    <recommendedName>
        <fullName evidence="10">Non-specific serine/threonine protein kinase</fullName>
    </recommendedName>
</protein>
<reference evidence="8 9" key="1">
    <citation type="submission" date="2024-02" db="EMBL/GenBank/DDBJ databases">
        <title>De novo assembly and annotation of 12 fungi associated with fruit tree decline syndrome in Ontario, Canada.</title>
        <authorList>
            <person name="Sulman M."/>
            <person name="Ellouze W."/>
            <person name="Ilyukhin E."/>
        </authorList>
    </citation>
    <scope>NUCLEOTIDE SEQUENCE [LARGE SCALE GENOMIC DNA]</scope>
    <source>
        <strain evidence="8 9">M42-189</strain>
    </source>
</reference>
<gene>
    <name evidence="8" type="ORF">SLS60_003307</name>
</gene>
<dbReference type="InterPro" id="IPR011009">
    <property type="entry name" value="Kinase-like_dom_sf"/>
</dbReference>